<comment type="similarity">
    <text evidence="1 4">Belongs to the bacterial ribosomal protein bS6 family.</text>
</comment>
<dbReference type="PANTHER" id="PTHR21011:SF1">
    <property type="entry name" value="SMALL RIBOSOMAL SUBUNIT PROTEIN BS6M"/>
    <property type="match status" value="1"/>
</dbReference>
<evidence type="ECO:0000256" key="2">
    <source>
        <dbReference type="ARBA" id="ARBA00035104"/>
    </source>
</evidence>
<dbReference type="SUPFAM" id="SSF54995">
    <property type="entry name" value="Ribosomal protein S6"/>
    <property type="match status" value="1"/>
</dbReference>
<comment type="caution">
    <text evidence="5">The sequence shown here is derived from an EMBL/GenBank/DDBJ whole genome shotgun (WGS) entry which is preliminary data.</text>
</comment>
<dbReference type="GO" id="GO:0005840">
    <property type="term" value="C:ribosome"/>
    <property type="evidence" value="ECO:0007669"/>
    <property type="project" value="UniProtKB-KW"/>
</dbReference>
<dbReference type="RefSeq" id="WP_006314897.1">
    <property type="nucleotide sequence ID" value="NZ_ARZA01000211.1"/>
</dbReference>
<dbReference type="GO" id="GO:0003735">
    <property type="term" value="F:structural constituent of ribosome"/>
    <property type="evidence" value="ECO:0007669"/>
    <property type="project" value="InterPro"/>
</dbReference>
<dbReference type="InterPro" id="IPR014717">
    <property type="entry name" value="Transl_elong_EF1B/ribsomal_bS6"/>
</dbReference>
<dbReference type="AlphaFoldDB" id="R1CTM6"/>
<sequence length="94" mass="11088">MTKYEGAFIFVPTMEEEERKTLIDRLKGIIESNGSVENVDEWGNRKLAYEIKDFKEGYYVFINFTAESDVVNELDRVSKITDSIMRHMVIREEE</sequence>
<dbReference type="EMBL" id="ARZA01000211">
    <property type="protein sequence ID" value="EOD00034.1"/>
    <property type="molecule type" value="Genomic_DNA"/>
</dbReference>
<keyword evidence="4 5" id="KW-0689">Ribosomal protein</keyword>
<keyword evidence="6" id="KW-1185">Reference proteome</keyword>
<dbReference type="PATRIC" id="fig|1304284.3.peg.1890"/>
<name>R1CTM6_9FIRM</name>
<dbReference type="NCBIfam" id="TIGR00166">
    <property type="entry name" value="S6"/>
    <property type="match status" value="1"/>
</dbReference>
<dbReference type="HAMAP" id="MF_00360">
    <property type="entry name" value="Ribosomal_bS6"/>
    <property type="match status" value="1"/>
</dbReference>
<reference evidence="5 6" key="1">
    <citation type="journal article" date="2015" name="Geomicrobiol. J.">
        <title>Caldisalinibacter kiritimatiensis gen. nov., sp. nov., a moderately thermohalophilic thiosulfate-reducing bacterium from a hypersaline microbial mat.</title>
        <authorList>
            <person name="Ben Hania W."/>
            <person name="Joseph M."/>
            <person name="Fiebig A."/>
            <person name="Bunk B."/>
            <person name="Klenk H.-P."/>
            <person name="Fardeau M.-L."/>
            <person name="Spring S."/>
        </authorList>
    </citation>
    <scope>NUCLEOTIDE SEQUENCE [LARGE SCALE GENOMIC DNA]</scope>
    <source>
        <strain evidence="5 6">L21-TH-D2</strain>
    </source>
</reference>
<dbReference type="Gene3D" id="3.30.70.60">
    <property type="match status" value="1"/>
</dbReference>
<evidence type="ECO:0000313" key="5">
    <source>
        <dbReference type="EMBL" id="EOD00034.1"/>
    </source>
</evidence>
<keyword evidence="4" id="KW-0694">RNA-binding</keyword>
<dbReference type="GO" id="GO:0005737">
    <property type="term" value="C:cytoplasm"/>
    <property type="evidence" value="ECO:0007669"/>
    <property type="project" value="UniProtKB-ARBA"/>
</dbReference>
<dbReference type="OrthoDB" id="9812702at2"/>
<dbReference type="PANTHER" id="PTHR21011">
    <property type="entry name" value="MITOCHONDRIAL 28S RIBOSOMAL PROTEIN S6"/>
    <property type="match status" value="1"/>
</dbReference>
<dbReference type="GO" id="GO:0006412">
    <property type="term" value="P:translation"/>
    <property type="evidence" value="ECO:0007669"/>
    <property type="project" value="UniProtKB-UniRule"/>
</dbReference>
<evidence type="ECO:0000256" key="1">
    <source>
        <dbReference type="ARBA" id="ARBA00009512"/>
    </source>
</evidence>
<evidence type="ECO:0000256" key="3">
    <source>
        <dbReference type="ARBA" id="ARBA00035294"/>
    </source>
</evidence>
<dbReference type="InterPro" id="IPR020814">
    <property type="entry name" value="Ribosomal_S6_plastid/chlpt"/>
</dbReference>
<comment type="function">
    <text evidence="2 4">Binds together with bS18 to 16S ribosomal RNA.</text>
</comment>
<dbReference type="STRING" id="1304284.L21TH_1923"/>
<dbReference type="GO" id="GO:1990904">
    <property type="term" value="C:ribonucleoprotein complex"/>
    <property type="evidence" value="ECO:0007669"/>
    <property type="project" value="UniProtKB-KW"/>
</dbReference>
<keyword evidence="4" id="KW-0687">Ribonucleoprotein</keyword>
<evidence type="ECO:0000256" key="4">
    <source>
        <dbReference type="HAMAP-Rule" id="MF_00360"/>
    </source>
</evidence>
<dbReference type="GO" id="GO:0070181">
    <property type="term" value="F:small ribosomal subunit rRNA binding"/>
    <property type="evidence" value="ECO:0007669"/>
    <property type="project" value="TreeGrafter"/>
</dbReference>
<dbReference type="InterPro" id="IPR035980">
    <property type="entry name" value="Ribosomal_bS6_sf"/>
</dbReference>
<gene>
    <name evidence="4" type="primary">rpsF</name>
    <name evidence="5" type="ORF">L21TH_1923</name>
</gene>
<proteinExistence type="inferred from homology"/>
<dbReference type="eggNOG" id="COG0360">
    <property type="taxonomic scope" value="Bacteria"/>
</dbReference>
<dbReference type="CDD" id="cd00473">
    <property type="entry name" value="bS6"/>
    <property type="match status" value="1"/>
</dbReference>
<dbReference type="Proteomes" id="UP000013378">
    <property type="component" value="Unassembled WGS sequence"/>
</dbReference>
<evidence type="ECO:0000313" key="6">
    <source>
        <dbReference type="Proteomes" id="UP000013378"/>
    </source>
</evidence>
<protein>
    <recommendedName>
        <fullName evidence="3 4">Small ribosomal subunit protein bS6</fullName>
    </recommendedName>
</protein>
<accession>R1CTM6</accession>
<organism evidence="5 6">
    <name type="scientific">Caldisalinibacter kiritimatiensis</name>
    <dbReference type="NCBI Taxonomy" id="1304284"/>
    <lineage>
        <taxon>Bacteria</taxon>
        <taxon>Bacillati</taxon>
        <taxon>Bacillota</taxon>
        <taxon>Tissierellia</taxon>
        <taxon>Tissierellales</taxon>
        <taxon>Thermohalobacteraceae</taxon>
        <taxon>Caldisalinibacter</taxon>
    </lineage>
</organism>
<dbReference type="Pfam" id="PF01250">
    <property type="entry name" value="Ribosomal_S6"/>
    <property type="match status" value="1"/>
</dbReference>
<keyword evidence="4" id="KW-0699">rRNA-binding</keyword>
<dbReference type="InterPro" id="IPR000529">
    <property type="entry name" value="Ribosomal_bS6"/>
</dbReference>